<dbReference type="Pfam" id="PF13676">
    <property type="entry name" value="TIR_2"/>
    <property type="match status" value="1"/>
</dbReference>
<dbReference type="AlphaFoldDB" id="A0A443S648"/>
<organism evidence="3 4">
    <name type="scientific">Leptotrombidium deliense</name>
    <dbReference type="NCBI Taxonomy" id="299467"/>
    <lineage>
        <taxon>Eukaryota</taxon>
        <taxon>Metazoa</taxon>
        <taxon>Ecdysozoa</taxon>
        <taxon>Arthropoda</taxon>
        <taxon>Chelicerata</taxon>
        <taxon>Arachnida</taxon>
        <taxon>Acari</taxon>
        <taxon>Acariformes</taxon>
        <taxon>Trombidiformes</taxon>
        <taxon>Prostigmata</taxon>
        <taxon>Anystina</taxon>
        <taxon>Parasitengona</taxon>
        <taxon>Trombiculoidea</taxon>
        <taxon>Trombiculidae</taxon>
        <taxon>Leptotrombidium</taxon>
    </lineage>
</organism>
<name>A0A443S648_9ACAR</name>
<sequence>TPKKEQKKNSVPIPEKTKLVDKKESAKVSNKQKETSSLPKIQNPVLGAGLRKHKNECSKPASKKKQEYHTVMIGYVRTEATNHAVQLCDKLKQLGITDLNEIESGDSWEQSLNDAVVNCKIFVPIVTPKYGLTTWTKKELQAAVLKEDKKILPVNLIDEWAPQHLHLLLSCIQFIPGVVINGEPKFGYEKNWKKIDVERVANVILEKTK</sequence>
<feature type="compositionally biased region" description="Basic and acidic residues" evidence="1">
    <location>
        <begin position="15"/>
        <end position="34"/>
    </location>
</feature>
<reference evidence="3 4" key="1">
    <citation type="journal article" date="2018" name="Gigascience">
        <title>Genomes of trombidid mites reveal novel predicted allergens and laterally-transferred genes associated with secondary metabolism.</title>
        <authorList>
            <person name="Dong X."/>
            <person name="Chaisiri K."/>
            <person name="Xia D."/>
            <person name="Armstrong S.D."/>
            <person name="Fang Y."/>
            <person name="Donnelly M.J."/>
            <person name="Kadowaki T."/>
            <person name="McGarry J.W."/>
            <person name="Darby A.C."/>
            <person name="Makepeace B.L."/>
        </authorList>
    </citation>
    <scope>NUCLEOTIDE SEQUENCE [LARGE SCALE GENOMIC DNA]</scope>
    <source>
        <strain evidence="3">UoL-UT</strain>
    </source>
</reference>
<evidence type="ECO:0000313" key="4">
    <source>
        <dbReference type="Proteomes" id="UP000288716"/>
    </source>
</evidence>
<dbReference type="VEuPathDB" id="VectorBase:LDEU009155"/>
<protein>
    <recommendedName>
        <fullName evidence="2">TIR domain-containing protein</fullName>
    </recommendedName>
</protein>
<proteinExistence type="predicted"/>
<evidence type="ECO:0000259" key="2">
    <source>
        <dbReference type="Pfam" id="PF13676"/>
    </source>
</evidence>
<feature type="domain" description="TIR" evidence="2">
    <location>
        <begin position="71"/>
        <end position="162"/>
    </location>
</feature>
<dbReference type="InterPro" id="IPR035897">
    <property type="entry name" value="Toll_tir_struct_dom_sf"/>
</dbReference>
<dbReference type="OrthoDB" id="10062307at2759"/>
<gene>
    <name evidence="3" type="ORF">B4U80_13989</name>
</gene>
<dbReference type="Gene3D" id="3.40.50.10140">
    <property type="entry name" value="Toll/interleukin-1 receptor homology (TIR) domain"/>
    <property type="match status" value="1"/>
</dbReference>
<feature type="non-terminal residue" evidence="3">
    <location>
        <position position="1"/>
    </location>
</feature>
<keyword evidence="4" id="KW-1185">Reference proteome</keyword>
<feature type="region of interest" description="Disordered" evidence="1">
    <location>
        <begin position="1"/>
        <end position="43"/>
    </location>
</feature>
<dbReference type="Proteomes" id="UP000288716">
    <property type="component" value="Unassembled WGS sequence"/>
</dbReference>
<comment type="caution">
    <text evidence="3">The sequence shown here is derived from an EMBL/GenBank/DDBJ whole genome shotgun (WGS) entry which is preliminary data.</text>
</comment>
<dbReference type="GO" id="GO:0007165">
    <property type="term" value="P:signal transduction"/>
    <property type="evidence" value="ECO:0007669"/>
    <property type="project" value="InterPro"/>
</dbReference>
<evidence type="ECO:0000313" key="3">
    <source>
        <dbReference type="EMBL" id="RWS22885.1"/>
    </source>
</evidence>
<dbReference type="EMBL" id="NCKV01007662">
    <property type="protein sequence ID" value="RWS22885.1"/>
    <property type="molecule type" value="Genomic_DNA"/>
</dbReference>
<dbReference type="SUPFAM" id="SSF52200">
    <property type="entry name" value="Toll/Interleukin receptor TIR domain"/>
    <property type="match status" value="1"/>
</dbReference>
<accession>A0A443S648</accession>
<dbReference type="InterPro" id="IPR000157">
    <property type="entry name" value="TIR_dom"/>
</dbReference>
<evidence type="ECO:0000256" key="1">
    <source>
        <dbReference type="SAM" id="MobiDB-lite"/>
    </source>
</evidence>